<dbReference type="Gene3D" id="3.30.950.30">
    <property type="entry name" value="Schlafen, AAA domain"/>
    <property type="match status" value="1"/>
</dbReference>
<dbReference type="InterPro" id="IPR036388">
    <property type="entry name" value="WH-like_DNA-bd_sf"/>
</dbReference>
<comment type="caution">
    <text evidence="4">The sequence shown here is derived from an EMBL/GenBank/DDBJ whole genome shotgun (WGS) entry which is preliminary data.</text>
</comment>
<dbReference type="Pfam" id="PF13749">
    <property type="entry name" value="HATPase_c_4"/>
    <property type="match status" value="1"/>
</dbReference>
<evidence type="ECO:0000259" key="1">
    <source>
        <dbReference type="Pfam" id="PF04326"/>
    </source>
</evidence>
<dbReference type="AlphaFoldDB" id="A0A7K1UMJ9"/>
<dbReference type="PANTHER" id="PTHR30595:SF6">
    <property type="entry name" value="SCHLAFEN ALBA-2 DOMAIN-CONTAINING PROTEIN"/>
    <property type="match status" value="1"/>
</dbReference>
<evidence type="ECO:0000313" key="5">
    <source>
        <dbReference type="Proteomes" id="UP000460157"/>
    </source>
</evidence>
<dbReference type="InterPro" id="IPR038461">
    <property type="entry name" value="Schlafen_AlbA_2_dom_sf"/>
</dbReference>
<dbReference type="PANTHER" id="PTHR30595">
    <property type="entry name" value="GLPR-RELATED TRANSCRIPTIONAL REPRESSOR"/>
    <property type="match status" value="1"/>
</dbReference>
<dbReference type="Pfam" id="PF04326">
    <property type="entry name" value="SLFN_AlbA_2"/>
    <property type="match status" value="1"/>
</dbReference>
<dbReference type="InterPro" id="IPR054760">
    <property type="entry name" value="DIP2311-like_C"/>
</dbReference>
<name>A0A7K1UMJ9_9MICC</name>
<dbReference type="Gene3D" id="1.10.10.2340">
    <property type="match status" value="1"/>
</dbReference>
<dbReference type="Gene3D" id="1.10.10.10">
    <property type="entry name" value="Winged helix-like DNA-binding domain superfamily/Winged helix DNA-binding domain"/>
    <property type="match status" value="1"/>
</dbReference>
<proteinExistence type="predicted"/>
<feature type="domain" description="Schlafen AlbA-2" evidence="1">
    <location>
        <begin position="33"/>
        <end position="156"/>
    </location>
</feature>
<dbReference type="Pfam" id="PF18685">
    <property type="entry name" value="DUF5635"/>
    <property type="match status" value="1"/>
</dbReference>
<feature type="domain" description="DUF5635" evidence="2">
    <location>
        <begin position="411"/>
        <end position="493"/>
    </location>
</feature>
<dbReference type="RefSeq" id="WP_157325883.1">
    <property type="nucleotide sequence ID" value="NZ_BMFX01000010.1"/>
</dbReference>
<dbReference type="InterPro" id="IPR007421">
    <property type="entry name" value="Schlafen_AlbA_2_dom"/>
</dbReference>
<gene>
    <name evidence="4" type="ORF">GNZ21_15235</name>
</gene>
<dbReference type="EMBL" id="WRPM01000103">
    <property type="protein sequence ID" value="MVT27690.1"/>
    <property type="molecule type" value="Genomic_DNA"/>
</dbReference>
<reference evidence="4 5" key="1">
    <citation type="submission" date="2019-12" db="EMBL/GenBank/DDBJ databases">
        <title>Nesterenkonia muleiensis sp. nov., a novel actinobacterium isolated from sap of Populus euphratica.</title>
        <authorList>
            <person name="Wang R."/>
        </authorList>
    </citation>
    <scope>NUCLEOTIDE SEQUENCE [LARGE SCALE GENOMIC DNA]</scope>
    <source>
        <strain evidence="4 5">F10</strain>
    </source>
</reference>
<dbReference type="Pfam" id="PF22168">
    <property type="entry name" value="DIP2311-like_C"/>
    <property type="match status" value="1"/>
</dbReference>
<dbReference type="InterPro" id="IPR038475">
    <property type="entry name" value="RecG_C_sf"/>
</dbReference>
<dbReference type="OrthoDB" id="9805115at2"/>
<feature type="domain" description="Transcriptional regulator DIP2311-like C-terminal" evidence="3">
    <location>
        <begin position="511"/>
        <end position="570"/>
    </location>
</feature>
<dbReference type="Gene3D" id="6.10.10.130">
    <property type="match status" value="1"/>
</dbReference>
<accession>A0A7K1UMJ9</accession>
<dbReference type="InterPro" id="IPR040728">
    <property type="entry name" value="DUF5635"/>
</dbReference>
<protein>
    <submittedName>
        <fullName evidence="4">Transcriptional regulator</fullName>
    </submittedName>
</protein>
<sequence length="578" mass="63792">MATFGPQRRRELQKVVQDLVGAELDGHLPPLKEREDLDFKEEAGRRVRGQLEPGQSQNQEAATKLADEVACLANTRGGGVLILGVEDGTGRILGTALDREWLRQAIHRAVDVAPYIEAHRVAGQRILAIYVAESPTVVEDTSDRIRWRVGDRCVPVDRSEWWIHRQEALNVDVMAAESSASPAAITPGAWKLLTAQLSPEGEPLDERQTLQRIGVLRGEHLSIAGELLLTPAGRVLVELTLLDIQGGQVTNRMQPAADESLLEQLERVQAALDIANDHVTLERGFTHRSVRRVPRSAAREAILNGLIHRDWGSPEPTQVRWFDVDSILEVRSPGAFTGGVTSENILAERHARYPALADAFRALGMVEKEGLGVDRMFQAMIVLGHRVPSIVETAGPHVEATLVGGEPVRGVVEFVDAVRPVERQRDPRLALILDHLFHHAFIDVPTAARILHRDRQGAEVALRIATQTSVKGEALVVPYEDVWVLSPAARGLIAHLEAADPLRQFFRYGSTDPQDLHRIVDEWFTTHSTMRTRDLAQLGGVSRNTAQKALNELEGLTVEKFGSGRATAYRRMPADQAA</sequence>
<dbReference type="Gene3D" id="3.30.565.60">
    <property type="match status" value="1"/>
</dbReference>
<dbReference type="Proteomes" id="UP000460157">
    <property type="component" value="Unassembled WGS sequence"/>
</dbReference>
<evidence type="ECO:0000259" key="2">
    <source>
        <dbReference type="Pfam" id="PF18685"/>
    </source>
</evidence>
<keyword evidence="5" id="KW-1185">Reference proteome</keyword>
<evidence type="ECO:0000259" key="3">
    <source>
        <dbReference type="Pfam" id="PF22168"/>
    </source>
</evidence>
<evidence type="ECO:0000313" key="4">
    <source>
        <dbReference type="EMBL" id="MVT27690.1"/>
    </source>
</evidence>
<organism evidence="4 5">
    <name type="scientific">Nesterenkonia alkaliphila</name>
    <dbReference type="NCBI Taxonomy" id="1463631"/>
    <lineage>
        <taxon>Bacteria</taxon>
        <taxon>Bacillati</taxon>
        <taxon>Actinomycetota</taxon>
        <taxon>Actinomycetes</taxon>
        <taxon>Micrococcales</taxon>
        <taxon>Micrococcaceae</taxon>
        <taxon>Nesterenkonia</taxon>
    </lineage>
</organism>